<feature type="transmembrane region" description="Helical" evidence="1">
    <location>
        <begin position="33"/>
        <end position="54"/>
    </location>
</feature>
<protein>
    <recommendedName>
        <fullName evidence="4">CTP synthetase</fullName>
    </recommendedName>
</protein>
<evidence type="ECO:0000256" key="1">
    <source>
        <dbReference type="SAM" id="Phobius"/>
    </source>
</evidence>
<accession>A0A1H2RGV9</accession>
<keyword evidence="1" id="KW-0472">Membrane</keyword>
<dbReference type="RefSeq" id="WP_089943876.1">
    <property type="nucleotide sequence ID" value="NZ_JBHOGC010000001.1"/>
</dbReference>
<dbReference type="OrthoDB" id="7510999at2"/>
<gene>
    <name evidence="2" type="ORF">SAMN04488001_0497</name>
</gene>
<proteinExistence type="predicted"/>
<evidence type="ECO:0000313" key="3">
    <source>
        <dbReference type="Proteomes" id="UP000199441"/>
    </source>
</evidence>
<reference evidence="3" key="1">
    <citation type="submission" date="2016-10" db="EMBL/GenBank/DDBJ databases">
        <authorList>
            <person name="Varghese N."/>
            <person name="Submissions S."/>
        </authorList>
    </citation>
    <scope>NUCLEOTIDE SEQUENCE [LARGE SCALE GENOMIC DNA]</scope>
    <source>
        <strain evidence="3">DSM 26922</strain>
    </source>
</reference>
<dbReference type="STRING" id="670155.SAMN04488001_0497"/>
<dbReference type="EMBL" id="FNOI01000001">
    <property type="protein sequence ID" value="SDW18525.1"/>
    <property type="molecule type" value="Genomic_DNA"/>
</dbReference>
<sequence>MFRLAAILFSMTSTTLAGIAVIAVLTMGYDTWMPIVVAAAVGFVLSIPATWWLAKQITAKIV</sequence>
<dbReference type="AlphaFoldDB" id="A0A1H2RGV9"/>
<name>A0A1H2RGV9_9RHOB</name>
<evidence type="ECO:0008006" key="4">
    <source>
        <dbReference type="Google" id="ProtNLM"/>
    </source>
</evidence>
<keyword evidence="3" id="KW-1185">Reference proteome</keyword>
<evidence type="ECO:0000313" key="2">
    <source>
        <dbReference type="EMBL" id="SDW18525.1"/>
    </source>
</evidence>
<keyword evidence="1" id="KW-1133">Transmembrane helix</keyword>
<organism evidence="2 3">
    <name type="scientific">Litoreibacter albidus</name>
    <dbReference type="NCBI Taxonomy" id="670155"/>
    <lineage>
        <taxon>Bacteria</taxon>
        <taxon>Pseudomonadati</taxon>
        <taxon>Pseudomonadota</taxon>
        <taxon>Alphaproteobacteria</taxon>
        <taxon>Rhodobacterales</taxon>
        <taxon>Roseobacteraceae</taxon>
        <taxon>Litoreibacter</taxon>
    </lineage>
</organism>
<keyword evidence="1" id="KW-0812">Transmembrane</keyword>
<dbReference type="Proteomes" id="UP000199441">
    <property type="component" value="Unassembled WGS sequence"/>
</dbReference>